<proteinExistence type="predicted"/>
<evidence type="ECO:0000256" key="1">
    <source>
        <dbReference type="SAM" id="MobiDB-lite"/>
    </source>
</evidence>
<dbReference type="PANTHER" id="PTHR31640:SF1">
    <property type="entry name" value="BRIDGE-LIKE LIPID TRANSFER PROTEIN FAMILY MEMBER 1"/>
    <property type="match status" value="1"/>
</dbReference>
<evidence type="ECO:0000313" key="4">
    <source>
        <dbReference type="Proteomes" id="UP000663844"/>
    </source>
</evidence>
<feature type="domain" description="Bridge-like lipid transfer protein family member 1 C-terminal" evidence="2">
    <location>
        <begin position="586"/>
        <end position="840"/>
    </location>
</feature>
<dbReference type="GO" id="GO:0048488">
    <property type="term" value="P:synaptic vesicle endocytosis"/>
    <property type="evidence" value="ECO:0007669"/>
    <property type="project" value="TreeGrafter"/>
</dbReference>
<feature type="compositionally biased region" description="Acidic residues" evidence="1">
    <location>
        <begin position="565"/>
        <end position="580"/>
    </location>
</feature>
<gene>
    <name evidence="3" type="ORF">OXD698_LOCUS13020</name>
</gene>
<protein>
    <recommendedName>
        <fullName evidence="2">Bridge-like lipid transfer protein family member 1 C-terminal domain-containing protein</fullName>
    </recommendedName>
</protein>
<feature type="region of interest" description="Disordered" evidence="1">
    <location>
        <begin position="153"/>
        <end position="172"/>
    </location>
</feature>
<evidence type="ECO:0000259" key="2">
    <source>
        <dbReference type="Pfam" id="PF25040"/>
    </source>
</evidence>
<dbReference type="Pfam" id="PF25040">
    <property type="entry name" value="BLTP1_C"/>
    <property type="match status" value="1"/>
</dbReference>
<dbReference type="PANTHER" id="PTHR31640">
    <property type="entry name" value="TRANSMEMBRANE PROTEIN KIAA1109"/>
    <property type="match status" value="1"/>
</dbReference>
<dbReference type="EMBL" id="CAJOAZ010000778">
    <property type="protein sequence ID" value="CAF3711892.1"/>
    <property type="molecule type" value="Genomic_DNA"/>
</dbReference>
<dbReference type="Proteomes" id="UP000663844">
    <property type="component" value="Unassembled WGS sequence"/>
</dbReference>
<dbReference type="AlphaFoldDB" id="A0A818VMV2"/>
<dbReference type="InterPro" id="IPR033616">
    <property type="entry name" value="BLTP1"/>
</dbReference>
<accession>A0A818VMV2</accession>
<evidence type="ECO:0000313" key="3">
    <source>
        <dbReference type="EMBL" id="CAF3711892.1"/>
    </source>
</evidence>
<organism evidence="3 4">
    <name type="scientific">Adineta steineri</name>
    <dbReference type="NCBI Taxonomy" id="433720"/>
    <lineage>
        <taxon>Eukaryota</taxon>
        <taxon>Metazoa</taxon>
        <taxon>Spiralia</taxon>
        <taxon>Gnathifera</taxon>
        <taxon>Rotifera</taxon>
        <taxon>Eurotatoria</taxon>
        <taxon>Bdelloidea</taxon>
        <taxon>Adinetida</taxon>
        <taxon>Adinetidae</taxon>
        <taxon>Adineta</taxon>
    </lineage>
</organism>
<dbReference type="InterPro" id="IPR056742">
    <property type="entry name" value="BLTP1_C"/>
</dbReference>
<sequence length="841" mass="94795">MGYNTTPQPSLPSSSWISLDVCLLQIGLAEDNVQLTKLRTPVDIFTMSLYALSSGVFKIQSITGQFRRFENDFSSIENVNIHAIQSQRCRLQFRLPNDIQTHLPLGNNKKNVGFVMNEFGLQRLCFKLINNAAKQQQQRIQILPVMIQIDETQTTRASSKHKSKRKQSTDVRRPLAVVRAPTMIDRVQRLVEHEFVTAHPPIRARTTGQNVRSNIKNKYTTIAMNNDNNDLSGEDGRRTSSFLADAMQRFEPTVNVNNTNGYKRLSVGHDESDFEVNTSVLDIIVGKSQALTSLQIRGINLTLSSVINIGTIAMDVPLKPQEVHDLVNHTDNELINTSLNDTIEEPTTPIPLEQTITRKRLGTRRRDTINRNINPRPLETQQNLSTSSKRPIFEAHITAHCQGMTFSTTLLSTLKAQYKIGVVEGVANIGGMKSRFTAIIHEHALHFLNNNNHDHQQPPTVSSDNHVRIDFPEIRCYGNYSIQQEQENKTKGHLNLRTKIDVLKLTITADFLAQLVFVSKVIIHEINEILAKVSGFDQFHFGATKHTRLSSSSTVPIMRIGSTDTENENEDDDEDDDEPEKDQQTTPPTLFTYKIDISMKGFEVMGQTPSNTIVKFENGDKKVPIFVKLTNYDEKNSLLLYNKPLINALLNIKLSLGQLLHTGSFQDAAYFETKLLLKNSLQSDDPDKEAYFIRLTKPSFYWQPGAIDKGILFWLNYKNTYEHWNEQRGAFTTPTSDSTRLRSIVNVPTSPAPNRELNLMFQLHIVDLGIAIPLQQYDPPTKLSTTDNITPSGLTTQQSIPTLDESSDFLVFTLDKTTISACSCGAIISSSSFEGFVFVFL</sequence>
<dbReference type="GO" id="GO:0098793">
    <property type="term" value="C:presynapse"/>
    <property type="evidence" value="ECO:0007669"/>
    <property type="project" value="GOC"/>
</dbReference>
<feature type="region of interest" description="Disordered" evidence="1">
    <location>
        <begin position="552"/>
        <end position="587"/>
    </location>
</feature>
<name>A0A818VMV2_9BILA</name>
<reference evidence="3" key="1">
    <citation type="submission" date="2021-02" db="EMBL/GenBank/DDBJ databases">
        <authorList>
            <person name="Nowell W R."/>
        </authorList>
    </citation>
    <scope>NUCLEOTIDE SEQUENCE</scope>
</reference>
<comment type="caution">
    <text evidence="3">The sequence shown here is derived from an EMBL/GenBank/DDBJ whole genome shotgun (WGS) entry which is preliminary data.</text>
</comment>